<feature type="compositionally biased region" description="Pro residues" evidence="1">
    <location>
        <begin position="69"/>
        <end position="83"/>
    </location>
</feature>
<organism evidence="2 3">
    <name type="scientific">Porphyra umbilicalis</name>
    <name type="common">Purple laver</name>
    <name type="synonym">Red alga</name>
    <dbReference type="NCBI Taxonomy" id="2786"/>
    <lineage>
        <taxon>Eukaryota</taxon>
        <taxon>Rhodophyta</taxon>
        <taxon>Bangiophyceae</taxon>
        <taxon>Bangiales</taxon>
        <taxon>Bangiaceae</taxon>
        <taxon>Porphyra</taxon>
    </lineage>
</organism>
<protein>
    <submittedName>
        <fullName evidence="2">Uncharacterized protein</fullName>
    </submittedName>
</protein>
<sequence length="101" mass="11341">MVLYRYGVTNASRPSCVSLLHSPPPQGTISFRAAAPLPQYPECPAVGRQHSASPERRQPQRRRRWLRHVPPPLRHPPHLPLLPPTAANLPDQRKAAGTPRR</sequence>
<accession>A0A1X6NV60</accession>
<gene>
    <name evidence="2" type="ORF">BU14_0432s0010</name>
</gene>
<keyword evidence="3" id="KW-1185">Reference proteome</keyword>
<dbReference type="AlphaFoldDB" id="A0A1X6NV60"/>
<evidence type="ECO:0000313" key="2">
    <source>
        <dbReference type="EMBL" id="OSX72472.1"/>
    </source>
</evidence>
<dbReference type="Proteomes" id="UP000218209">
    <property type="component" value="Unassembled WGS sequence"/>
</dbReference>
<evidence type="ECO:0000256" key="1">
    <source>
        <dbReference type="SAM" id="MobiDB-lite"/>
    </source>
</evidence>
<dbReference type="EMBL" id="KV919059">
    <property type="protein sequence ID" value="OSX72472.1"/>
    <property type="molecule type" value="Genomic_DNA"/>
</dbReference>
<feature type="region of interest" description="Disordered" evidence="1">
    <location>
        <begin position="40"/>
        <end position="101"/>
    </location>
</feature>
<proteinExistence type="predicted"/>
<evidence type="ECO:0000313" key="3">
    <source>
        <dbReference type="Proteomes" id="UP000218209"/>
    </source>
</evidence>
<name>A0A1X6NV60_PORUM</name>
<reference evidence="2 3" key="1">
    <citation type="submission" date="2017-03" db="EMBL/GenBank/DDBJ databases">
        <title>WGS assembly of Porphyra umbilicalis.</title>
        <authorList>
            <person name="Brawley S.H."/>
            <person name="Blouin N.A."/>
            <person name="Ficko-Blean E."/>
            <person name="Wheeler G.L."/>
            <person name="Lohr M."/>
            <person name="Goodson H.V."/>
            <person name="Jenkins J.W."/>
            <person name="Blaby-Haas C.E."/>
            <person name="Helliwell K.E."/>
            <person name="Chan C."/>
            <person name="Marriage T."/>
            <person name="Bhattacharya D."/>
            <person name="Klein A.S."/>
            <person name="Badis Y."/>
            <person name="Brodie J."/>
            <person name="Cao Y."/>
            <person name="Collen J."/>
            <person name="Dittami S.M."/>
            <person name="Gachon C.M."/>
            <person name="Green B.R."/>
            <person name="Karpowicz S."/>
            <person name="Kim J.W."/>
            <person name="Kudahl U."/>
            <person name="Lin S."/>
            <person name="Michel G."/>
            <person name="Mittag M."/>
            <person name="Olson B.J."/>
            <person name="Pangilinan J."/>
            <person name="Peng Y."/>
            <person name="Qiu H."/>
            <person name="Shu S."/>
            <person name="Singer J.T."/>
            <person name="Smith A.G."/>
            <person name="Sprecher B.N."/>
            <person name="Wagner V."/>
            <person name="Wang W."/>
            <person name="Wang Z.-Y."/>
            <person name="Yan J."/>
            <person name="Yarish C."/>
            <person name="Zoeuner-Riek S."/>
            <person name="Zhuang Y."/>
            <person name="Zou Y."/>
            <person name="Lindquist E.A."/>
            <person name="Grimwood J."/>
            <person name="Barry K."/>
            <person name="Rokhsar D.S."/>
            <person name="Schmutz J."/>
            <person name="Stiller J.W."/>
            <person name="Grossman A.R."/>
            <person name="Prochnik S.E."/>
        </authorList>
    </citation>
    <scope>NUCLEOTIDE SEQUENCE [LARGE SCALE GENOMIC DNA]</scope>
    <source>
        <strain evidence="2">4086291</strain>
    </source>
</reference>